<accession>M5B0Z8</accession>
<feature type="transmembrane region" description="Helical" evidence="1">
    <location>
        <begin position="85"/>
        <end position="105"/>
    </location>
</feature>
<evidence type="ECO:0008006" key="4">
    <source>
        <dbReference type="Google" id="ProtNLM"/>
    </source>
</evidence>
<dbReference type="PATRIC" id="fig|1001583.3.peg.1562"/>
<dbReference type="EMBL" id="AP012167">
    <property type="protein sequence ID" value="BAN07216.1"/>
    <property type="molecule type" value="Genomic_DNA"/>
</dbReference>
<name>M5B0Z8_LEVBR</name>
<feature type="transmembrane region" description="Helical" evidence="1">
    <location>
        <begin position="12"/>
        <end position="32"/>
    </location>
</feature>
<keyword evidence="1" id="KW-0812">Transmembrane</keyword>
<feature type="transmembrane region" description="Helical" evidence="1">
    <location>
        <begin position="117"/>
        <end position="138"/>
    </location>
</feature>
<dbReference type="KEGG" id="lbk:LVISKB_1581"/>
<sequence length="416" mass="48203">MKKNEKGTKLYINPYIFFAFSFLITLIFYSLNYSDLNERLGMKIYLFLIVAIGINLFFYCISKRRWGKFTNVRSYADSRYPARKYLYGSIFFLFLGLLEVIYSGGFPILGQVGYKDYGVPTLHVILVCCDSFFILNIVKRSLKTKSEILKRKQIFSGTIAVLPLVFGLSRGTLVILLIGMAMMYFSSKTKSMPFKISVLISALILLGIYVFGIVGNYRMNHDYGNKESVEKSTLILSIGKANQKFQDSRIPKPFFWTLIYDTSPLSNFRENTNLVNIKSSDITGERFLEYTVVNFMPDVVSKRVYPTYTSDFKPWQITQEFTAASCWTIPYLMLGWYGVCGFLIFELVFPFIYLELIRRLAFQYFDIAIALLSTMYILMPFSNFFSFSALSLQLLLPFLCALFERRSPKEIEYPKK</sequence>
<feature type="transmembrane region" description="Helical" evidence="1">
    <location>
        <begin position="196"/>
        <end position="217"/>
    </location>
</feature>
<keyword evidence="1" id="KW-0472">Membrane</keyword>
<dbReference type="Proteomes" id="UP000012042">
    <property type="component" value="Chromosome"/>
</dbReference>
<proteinExistence type="predicted"/>
<dbReference type="AlphaFoldDB" id="M5B0Z8"/>
<feature type="transmembrane region" description="Helical" evidence="1">
    <location>
        <begin position="44"/>
        <end position="61"/>
    </location>
</feature>
<dbReference type="RefSeq" id="WP_015474008.1">
    <property type="nucleotide sequence ID" value="NC_020819.1"/>
</dbReference>
<feature type="transmembrane region" description="Helical" evidence="1">
    <location>
        <begin position="384"/>
        <end position="403"/>
    </location>
</feature>
<evidence type="ECO:0000256" key="1">
    <source>
        <dbReference type="SAM" id="Phobius"/>
    </source>
</evidence>
<gene>
    <name evidence="2" type="ORF">LVISKB_1581</name>
</gene>
<protein>
    <recommendedName>
        <fullName evidence="4">Oligosaccharide repeat unit polymerase</fullName>
    </recommendedName>
</protein>
<feature type="transmembrane region" description="Helical" evidence="1">
    <location>
        <begin position="159"/>
        <end position="184"/>
    </location>
</feature>
<feature type="transmembrane region" description="Helical" evidence="1">
    <location>
        <begin position="334"/>
        <end position="354"/>
    </location>
</feature>
<evidence type="ECO:0000313" key="3">
    <source>
        <dbReference type="Proteomes" id="UP000012042"/>
    </source>
</evidence>
<organism evidence="2 3">
    <name type="scientific">Levilactobacillus brevis KB290</name>
    <dbReference type="NCBI Taxonomy" id="1001583"/>
    <lineage>
        <taxon>Bacteria</taxon>
        <taxon>Bacillati</taxon>
        <taxon>Bacillota</taxon>
        <taxon>Bacilli</taxon>
        <taxon>Lactobacillales</taxon>
        <taxon>Lactobacillaceae</taxon>
        <taxon>Levilactobacillus</taxon>
    </lineage>
</organism>
<dbReference type="HOGENOM" id="CLU_723391_0_0_9"/>
<reference evidence="2 3" key="1">
    <citation type="journal article" date="2013" name="PLoS ONE">
        <title>Genomic Analysis by Deep Sequencing of the Probiotic Lactobacillus brevis KB290 Harboring Nine Plasmids Reveals Genomic Stability.</title>
        <authorList>
            <person name="Fukao M."/>
            <person name="Oshima K."/>
            <person name="Morita H."/>
            <person name="Toh H."/>
            <person name="Suda W."/>
            <person name="Kim S.W."/>
            <person name="Suzuki S."/>
            <person name="Yakabe T."/>
            <person name="Hattori M."/>
            <person name="Yajima N."/>
        </authorList>
    </citation>
    <scope>NUCLEOTIDE SEQUENCE [LARGE SCALE GENOMIC DNA]</scope>
    <source>
        <strain evidence="2 3">KB290</strain>
    </source>
</reference>
<keyword evidence="1" id="KW-1133">Transmembrane helix</keyword>
<evidence type="ECO:0000313" key="2">
    <source>
        <dbReference type="EMBL" id="BAN07216.1"/>
    </source>
</evidence>